<protein>
    <submittedName>
        <fullName evidence="5">DNA-binding transcriptional ArsR family regulator</fullName>
    </submittedName>
</protein>
<proteinExistence type="predicted"/>
<dbReference type="PANTHER" id="PTHR33154">
    <property type="entry name" value="TRANSCRIPTIONAL REGULATOR, ARSR FAMILY"/>
    <property type="match status" value="1"/>
</dbReference>
<dbReference type="InterPro" id="IPR036388">
    <property type="entry name" value="WH-like_DNA-bd_sf"/>
</dbReference>
<keyword evidence="6" id="KW-1185">Reference proteome</keyword>
<evidence type="ECO:0000256" key="2">
    <source>
        <dbReference type="ARBA" id="ARBA00023125"/>
    </source>
</evidence>
<dbReference type="PRINTS" id="PR00778">
    <property type="entry name" value="HTHARSR"/>
</dbReference>
<evidence type="ECO:0000313" key="6">
    <source>
        <dbReference type="Proteomes" id="UP000529783"/>
    </source>
</evidence>
<feature type="domain" description="HTH arsR-type" evidence="4">
    <location>
        <begin position="1"/>
        <end position="96"/>
    </location>
</feature>
<dbReference type="PANTHER" id="PTHR33154:SF33">
    <property type="entry name" value="TRANSCRIPTIONAL REPRESSOR SDPR"/>
    <property type="match status" value="1"/>
</dbReference>
<dbReference type="EMBL" id="JACCBA010000001">
    <property type="protein sequence ID" value="NYD51700.1"/>
    <property type="molecule type" value="Genomic_DNA"/>
</dbReference>
<comment type="caution">
    <text evidence="5">The sequence shown here is derived from an EMBL/GenBank/DDBJ whole genome shotgun (WGS) entry which is preliminary data.</text>
</comment>
<evidence type="ECO:0000313" key="5">
    <source>
        <dbReference type="EMBL" id="NYD51700.1"/>
    </source>
</evidence>
<dbReference type="InterPro" id="IPR011991">
    <property type="entry name" value="ArsR-like_HTH"/>
</dbReference>
<keyword evidence="1" id="KW-0805">Transcription regulation</keyword>
<dbReference type="RefSeq" id="WP_179848038.1">
    <property type="nucleotide sequence ID" value="NZ_JACCBA010000001.1"/>
</dbReference>
<gene>
    <name evidence="5" type="ORF">BJY14_007683</name>
</gene>
<evidence type="ECO:0000259" key="4">
    <source>
        <dbReference type="PROSITE" id="PS50987"/>
    </source>
</evidence>
<dbReference type="GO" id="GO:0003700">
    <property type="term" value="F:DNA-binding transcription factor activity"/>
    <property type="evidence" value="ECO:0007669"/>
    <property type="project" value="InterPro"/>
</dbReference>
<dbReference type="Gene3D" id="1.10.10.10">
    <property type="entry name" value="Winged helix-like DNA-binding domain superfamily/Winged helix DNA-binding domain"/>
    <property type="match status" value="1"/>
</dbReference>
<dbReference type="CDD" id="cd00090">
    <property type="entry name" value="HTH_ARSR"/>
    <property type="match status" value="1"/>
</dbReference>
<dbReference type="InterPro" id="IPR001845">
    <property type="entry name" value="HTH_ArsR_DNA-bd_dom"/>
</dbReference>
<keyword evidence="3" id="KW-0804">Transcription</keyword>
<dbReference type="SUPFAM" id="SSF46785">
    <property type="entry name" value="Winged helix' DNA-binding domain"/>
    <property type="match status" value="1"/>
</dbReference>
<evidence type="ECO:0000256" key="1">
    <source>
        <dbReference type="ARBA" id="ARBA00023015"/>
    </source>
</evidence>
<accession>A0A7Y9JJY3</accession>
<dbReference type="InterPro" id="IPR051081">
    <property type="entry name" value="HTH_MetalResp_TranReg"/>
</dbReference>
<evidence type="ECO:0000256" key="3">
    <source>
        <dbReference type="ARBA" id="ARBA00023163"/>
    </source>
</evidence>
<name>A0A7Y9JJY3_9ACTN</name>
<dbReference type="InterPro" id="IPR036390">
    <property type="entry name" value="WH_DNA-bd_sf"/>
</dbReference>
<dbReference type="Pfam" id="PF01022">
    <property type="entry name" value="HTH_5"/>
    <property type="match status" value="1"/>
</dbReference>
<dbReference type="GO" id="GO:0003677">
    <property type="term" value="F:DNA binding"/>
    <property type="evidence" value="ECO:0007669"/>
    <property type="project" value="UniProtKB-KW"/>
</dbReference>
<sequence>MEESEALDELLRALASRHRRQILLGIWETERGAGELAGLLGLAPATVSEHLKVLRKTGLATMRAEGTFRFYRTCPEQVRHSVVLMARAFPGMEQPAGFDTSPPEI</sequence>
<dbReference type="Proteomes" id="UP000529783">
    <property type="component" value="Unassembled WGS sequence"/>
</dbReference>
<dbReference type="NCBIfam" id="NF033788">
    <property type="entry name" value="HTH_metalloreg"/>
    <property type="match status" value="1"/>
</dbReference>
<reference evidence="5 6" key="1">
    <citation type="submission" date="2020-07" db="EMBL/GenBank/DDBJ databases">
        <title>Sequencing the genomes of 1000 actinobacteria strains.</title>
        <authorList>
            <person name="Klenk H.-P."/>
        </authorList>
    </citation>
    <scope>NUCLEOTIDE SEQUENCE [LARGE SCALE GENOMIC DNA]</scope>
    <source>
        <strain evidence="5 6">DSM 40398</strain>
    </source>
</reference>
<dbReference type="SMART" id="SM00418">
    <property type="entry name" value="HTH_ARSR"/>
    <property type="match status" value="1"/>
</dbReference>
<organism evidence="5 6">
    <name type="scientific">Actinomadura luteofluorescens</name>
    <dbReference type="NCBI Taxonomy" id="46163"/>
    <lineage>
        <taxon>Bacteria</taxon>
        <taxon>Bacillati</taxon>
        <taxon>Actinomycetota</taxon>
        <taxon>Actinomycetes</taxon>
        <taxon>Streptosporangiales</taxon>
        <taxon>Thermomonosporaceae</taxon>
        <taxon>Actinomadura</taxon>
    </lineage>
</organism>
<dbReference type="PROSITE" id="PS50987">
    <property type="entry name" value="HTH_ARSR_2"/>
    <property type="match status" value="1"/>
</dbReference>
<keyword evidence="2 5" id="KW-0238">DNA-binding</keyword>
<dbReference type="AlphaFoldDB" id="A0A7Y9JJY3"/>